<comment type="similarity">
    <text evidence="1">Belongs to the UPF0262 family.</text>
</comment>
<proteinExistence type="inferred from homology"/>
<protein>
    <recommendedName>
        <fullName evidence="1">UPF0262 protein FNB15_05310</fullName>
    </recommendedName>
</protein>
<dbReference type="OrthoDB" id="9798434at2"/>
<dbReference type="HAMAP" id="MF_00678">
    <property type="entry name" value="UPF0262"/>
    <property type="match status" value="1"/>
</dbReference>
<evidence type="ECO:0000313" key="3">
    <source>
        <dbReference type="Proteomes" id="UP000317496"/>
    </source>
</evidence>
<accession>A0A516GZG7</accession>
<evidence type="ECO:0000313" key="2">
    <source>
        <dbReference type="EMBL" id="QDO96730.1"/>
    </source>
</evidence>
<dbReference type="Pfam" id="PF06793">
    <property type="entry name" value="UPF0262"/>
    <property type="match status" value="1"/>
</dbReference>
<dbReference type="EMBL" id="CP041636">
    <property type="protein sequence ID" value="QDO96730.1"/>
    <property type="molecule type" value="Genomic_DNA"/>
</dbReference>
<dbReference type="InterPro" id="IPR008321">
    <property type="entry name" value="UCP032146"/>
</dbReference>
<evidence type="ECO:0000256" key="1">
    <source>
        <dbReference type="HAMAP-Rule" id="MF_00678"/>
    </source>
</evidence>
<reference evidence="2 3" key="1">
    <citation type="submission" date="2019-07" db="EMBL/GenBank/DDBJ databases">
        <title>Genome sequencing for Ferrovibrio sp. K5.</title>
        <authorList>
            <person name="Park S.-J."/>
        </authorList>
    </citation>
    <scope>NUCLEOTIDE SEQUENCE [LARGE SCALE GENOMIC DNA]</scope>
    <source>
        <strain evidence="2 3">K5</strain>
    </source>
</reference>
<name>A0A516GZG7_9PROT</name>
<dbReference type="Proteomes" id="UP000317496">
    <property type="component" value="Chromosome"/>
</dbReference>
<dbReference type="AlphaFoldDB" id="A0A516GZG7"/>
<keyword evidence="3" id="KW-1185">Reference proteome</keyword>
<dbReference type="PIRSF" id="PIRSF032146">
    <property type="entry name" value="UCP032146"/>
    <property type="match status" value="1"/>
</dbReference>
<dbReference type="NCBIfam" id="NF002769">
    <property type="entry name" value="PRK02853.1"/>
    <property type="match status" value="1"/>
</dbReference>
<organism evidence="2 3">
    <name type="scientific">Ferrovibrio terrae</name>
    <dbReference type="NCBI Taxonomy" id="2594003"/>
    <lineage>
        <taxon>Bacteria</taxon>
        <taxon>Pseudomonadati</taxon>
        <taxon>Pseudomonadota</taxon>
        <taxon>Alphaproteobacteria</taxon>
        <taxon>Rhodospirillales</taxon>
        <taxon>Rhodospirillaceae</taxon>
        <taxon>Ferrovibrio</taxon>
    </lineage>
</organism>
<dbReference type="KEGG" id="fer:FNB15_05310"/>
<gene>
    <name evidence="2" type="ORF">FNB15_05310</name>
</gene>
<sequence length="163" mass="18587">MTERALPDCHRLIDVQLDERTVVRRSADIEHELKVAMFDLIEQNSFSPVGAHDTQGPFQLSIGIADNRLVFDISDEAAAPLGKIILALSPFRKIVKDYFEICDSYYQAIKRSSPSQIETIDMARRGIHNEGSELLRERLKGKIDCDFDTARRLFTVICVLHIR</sequence>